<dbReference type="InterPro" id="IPR000700">
    <property type="entry name" value="PAS-assoc_C"/>
</dbReference>
<dbReference type="PANTHER" id="PTHR43304:SF1">
    <property type="entry name" value="PAC DOMAIN-CONTAINING PROTEIN"/>
    <property type="match status" value="1"/>
</dbReference>
<dbReference type="PROSITE" id="PS50113">
    <property type="entry name" value="PAC"/>
    <property type="match status" value="1"/>
</dbReference>
<evidence type="ECO:0000313" key="13">
    <source>
        <dbReference type="EMBL" id="RMB18318.1"/>
    </source>
</evidence>
<dbReference type="SMART" id="SM00091">
    <property type="entry name" value="PAS"/>
    <property type="match status" value="3"/>
</dbReference>
<dbReference type="Proteomes" id="UP000282007">
    <property type="component" value="Chromosome"/>
</dbReference>
<feature type="region of interest" description="Disordered" evidence="7">
    <location>
        <begin position="626"/>
        <end position="655"/>
    </location>
</feature>
<keyword evidence="3" id="KW-0597">Phosphoprotein</keyword>
<reference evidence="12 15" key="2">
    <citation type="submission" date="2018-07" db="EMBL/GenBank/DDBJ databases">
        <title>Genome sequences of Haloplanus aerogenes JCM 16430T.</title>
        <authorList>
            <person name="Kim Y.B."/>
            <person name="Roh S.W."/>
        </authorList>
    </citation>
    <scope>NUCLEOTIDE SEQUENCE [LARGE SCALE GENOMIC DNA]</scope>
    <source>
        <strain evidence="12 15">JCM 16430</strain>
    </source>
</reference>
<evidence type="ECO:0000259" key="11">
    <source>
        <dbReference type="PROSITE" id="PS50113"/>
    </source>
</evidence>
<dbReference type="PROSITE" id="PS50109">
    <property type="entry name" value="HIS_KIN"/>
    <property type="match status" value="1"/>
</dbReference>
<feature type="domain" description="PAS" evidence="10">
    <location>
        <begin position="143"/>
        <end position="214"/>
    </location>
</feature>
<dbReference type="NCBIfam" id="TIGR00229">
    <property type="entry name" value="sensory_box"/>
    <property type="match status" value="3"/>
</dbReference>
<organism evidence="13 14">
    <name type="scientific">Haloplanus aerogenes</name>
    <dbReference type="NCBI Taxonomy" id="660522"/>
    <lineage>
        <taxon>Archaea</taxon>
        <taxon>Methanobacteriati</taxon>
        <taxon>Methanobacteriota</taxon>
        <taxon>Stenosarchaea group</taxon>
        <taxon>Halobacteria</taxon>
        <taxon>Halobacteriales</taxon>
        <taxon>Haloferacaceae</taxon>
        <taxon>Haloplanus</taxon>
    </lineage>
</organism>
<dbReference type="Pfam" id="PF00512">
    <property type="entry name" value="HisKA"/>
    <property type="match status" value="1"/>
</dbReference>
<keyword evidence="15" id="KW-1185">Reference proteome</keyword>
<dbReference type="SUPFAM" id="SSF52172">
    <property type="entry name" value="CheY-like"/>
    <property type="match status" value="1"/>
</dbReference>
<dbReference type="InterPro" id="IPR052162">
    <property type="entry name" value="Sensor_kinase/Photoreceptor"/>
</dbReference>
<dbReference type="InterPro" id="IPR000014">
    <property type="entry name" value="PAS"/>
</dbReference>
<evidence type="ECO:0000256" key="4">
    <source>
        <dbReference type="ARBA" id="ARBA00022679"/>
    </source>
</evidence>
<dbReference type="Pfam" id="PF08448">
    <property type="entry name" value="PAS_4"/>
    <property type="match status" value="2"/>
</dbReference>
<dbReference type="InterPro" id="IPR036890">
    <property type="entry name" value="HATPase_C_sf"/>
</dbReference>
<dbReference type="PANTHER" id="PTHR43304">
    <property type="entry name" value="PHYTOCHROME-LIKE PROTEIN CPH1"/>
    <property type="match status" value="1"/>
</dbReference>
<dbReference type="Proteomes" id="UP000277326">
    <property type="component" value="Unassembled WGS sequence"/>
</dbReference>
<keyword evidence="4" id="KW-0808">Transferase</keyword>
<dbReference type="RefSeq" id="WP_121920411.1">
    <property type="nucleotide sequence ID" value="NZ_CP034145.1"/>
</dbReference>
<dbReference type="Gene3D" id="1.10.287.130">
    <property type="match status" value="1"/>
</dbReference>
<dbReference type="InterPro" id="IPR013767">
    <property type="entry name" value="PAS_fold"/>
</dbReference>
<dbReference type="Gene3D" id="3.30.450.20">
    <property type="entry name" value="PAS domain"/>
    <property type="match status" value="3"/>
</dbReference>
<protein>
    <recommendedName>
        <fullName evidence="2">histidine kinase</fullName>
        <ecNumber evidence="2">2.7.13.3</ecNumber>
    </recommendedName>
</protein>
<dbReference type="EMBL" id="REFS01000003">
    <property type="protein sequence ID" value="RMB18318.1"/>
    <property type="molecule type" value="Genomic_DNA"/>
</dbReference>
<dbReference type="CDD" id="cd00130">
    <property type="entry name" value="PAS"/>
    <property type="match status" value="2"/>
</dbReference>
<dbReference type="InterPro" id="IPR035965">
    <property type="entry name" value="PAS-like_dom_sf"/>
</dbReference>
<dbReference type="SUPFAM" id="SSF55785">
    <property type="entry name" value="PYP-like sensor domain (PAS domain)"/>
    <property type="match status" value="3"/>
</dbReference>
<dbReference type="CDD" id="cd00082">
    <property type="entry name" value="HisKA"/>
    <property type="match status" value="1"/>
</dbReference>
<dbReference type="EMBL" id="CP034145">
    <property type="protein sequence ID" value="AZH26226.1"/>
    <property type="molecule type" value="Genomic_DNA"/>
</dbReference>
<dbReference type="PRINTS" id="PR00344">
    <property type="entry name" value="BCTRLSENSOR"/>
</dbReference>
<comment type="catalytic activity">
    <reaction evidence="1">
        <text>ATP + protein L-histidine = ADP + protein N-phospho-L-histidine.</text>
        <dbReference type="EC" id="2.7.13.3"/>
    </reaction>
</comment>
<dbReference type="GO" id="GO:0006355">
    <property type="term" value="P:regulation of DNA-templated transcription"/>
    <property type="evidence" value="ECO:0007669"/>
    <property type="project" value="InterPro"/>
</dbReference>
<dbReference type="InterPro" id="IPR013656">
    <property type="entry name" value="PAS_4"/>
</dbReference>
<dbReference type="KEGG" id="haer:DU502_13020"/>
<dbReference type="EC" id="2.7.13.3" evidence="2"/>
<dbReference type="AlphaFoldDB" id="A0A3M0D9N1"/>
<dbReference type="Pfam" id="PF02518">
    <property type="entry name" value="HATPase_c"/>
    <property type="match status" value="1"/>
</dbReference>
<dbReference type="SMART" id="SM00387">
    <property type="entry name" value="HATPase_c"/>
    <property type="match status" value="1"/>
</dbReference>
<dbReference type="InterPro" id="IPR004358">
    <property type="entry name" value="Sig_transdc_His_kin-like_C"/>
</dbReference>
<evidence type="ECO:0000256" key="3">
    <source>
        <dbReference type="ARBA" id="ARBA00022553"/>
    </source>
</evidence>
<dbReference type="InterPro" id="IPR036097">
    <property type="entry name" value="HisK_dim/P_sf"/>
</dbReference>
<dbReference type="PROSITE" id="PS50110">
    <property type="entry name" value="RESPONSE_REGULATORY"/>
    <property type="match status" value="1"/>
</dbReference>
<proteinExistence type="predicted"/>
<dbReference type="InterPro" id="IPR011006">
    <property type="entry name" value="CheY-like_superfamily"/>
</dbReference>
<evidence type="ECO:0000259" key="8">
    <source>
        <dbReference type="PROSITE" id="PS50109"/>
    </source>
</evidence>
<accession>A0A3M0D9N1</accession>
<dbReference type="SMART" id="SM00086">
    <property type="entry name" value="PAC"/>
    <property type="match status" value="3"/>
</dbReference>
<evidence type="ECO:0000259" key="9">
    <source>
        <dbReference type="PROSITE" id="PS50110"/>
    </source>
</evidence>
<sequence length="735" mass="81164">MGTPLTDGAIRLDEISLLHVDDDPSFADLASTFLEREDGRLSVETAGSVAVGLERVAEGGVDCIVSNYDMPGQSGIEFLETVREDHPNLPFIVFTGKGSETVASEAFSAGATDYLQKERGTDQYTLLANKVTNYVEKYRTEREMRRRARAMEAANEGIALLDEDGRYVSVNEAYADICRTTPEEIAGTHWTSTLPDDEAERLRAEAFPELAEGSSWTGEATGVRADGSTYSKRISLAALDGEGHVCVVRDITERRRRERERRRYEHMVNSMRESVCVYDEEGRFELVNDYLAEFYGTTKADLEGERSTLIQRLREEADSDPFQALLDGERDEIRGEIGGEFPGHGHTLLDYRLTPLTVGGSVEGAVGVARAVTDRKQRQQQLRRYERIVEASGDPVYRLDTDGRFTFVNDRLADRTGYDRADLEGEHVSMLMNEADIERGRRLIRSLLTGDDDRGTFEMDIVTADGETITCESHVALVVTDGEFEGTVGIIRDITERKRRAKELERKNDRLERFTSLVSHDLRNPLNVAQGRLELARTGDDPDANLDDAAHALGRCQRLVGDLLSLAREGDRIDDPDAVTLRTAVENCWRHVETGEATLAVETESTVVADRSRLQQLLENLVRNSVEHGPTGTQSQAPEDAVEHGSTDTQTQSGDAVMITVGDLPDGFYVADDGPGIPDADRGRVFDSDYSTSDEGTGFGLSIVREIAEGHGWSVAVDESDDGGTRIEFTGVDAA</sequence>
<evidence type="ECO:0000256" key="5">
    <source>
        <dbReference type="ARBA" id="ARBA00022777"/>
    </source>
</evidence>
<evidence type="ECO:0000256" key="1">
    <source>
        <dbReference type="ARBA" id="ARBA00000085"/>
    </source>
</evidence>
<dbReference type="Gene3D" id="3.40.50.2300">
    <property type="match status" value="1"/>
</dbReference>
<feature type="domain" description="PAS" evidence="10">
    <location>
        <begin position="381"/>
        <end position="451"/>
    </location>
</feature>
<reference evidence="13 14" key="1">
    <citation type="journal article" date="2015" name="Stand. Genomic Sci.">
        <title>Genomic Encyclopedia of Bacterial and Archaeal Type Strains, Phase III: the genomes of soil and plant-associated and newly described type strains.</title>
        <authorList>
            <person name="Whitman W.B."/>
            <person name="Woyke T."/>
            <person name="Klenk H.P."/>
            <person name="Zhou Y."/>
            <person name="Lilburn T.G."/>
            <person name="Beck B.J."/>
            <person name="De Vos P."/>
            <person name="Vandamme P."/>
            <person name="Eisen J.A."/>
            <person name="Garrity G."/>
            <person name="Hugenholtz P."/>
            <person name="Kyrpides N.C."/>
        </authorList>
    </citation>
    <scope>NUCLEOTIDE SEQUENCE [LARGE SCALE GENOMIC DNA]</scope>
    <source>
        <strain evidence="13 14">CGMCC 1.10124</strain>
    </source>
</reference>
<dbReference type="SMART" id="SM00448">
    <property type="entry name" value="REC"/>
    <property type="match status" value="1"/>
</dbReference>
<dbReference type="PROSITE" id="PS50112">
    <property type="entry name" value="PAS"/>
    <property type="match status" value="3"/>
</dbReference>
<dbReference type="Pfam" id="PF00989">
    <property type="entry name" value="PAS"/>
    <property type="match status" value="1"/>
</dbReference>
<dbReference type="SUPFAM" id="SSF55874">
    <property type="entry name" value="ATPase domain of HSP90 chaperone/DNA topoisomerase II/histidine kinase"/>
    <property type="match status" value="1"/>
</dbReference>
<dbReference type="GeneID" id="38472224"/>
<dbReference type="InterPro" id="IPR003594">
    <property type="entry name" value="HATPase_dom"/>
</dbReference>
<dbReference type="InterPro" id="IPR001610">
    <property type="entry name" value="PAC"/>
</dbReference>
<evidence type="ECO:0000313" key="15">
    <source>
        <dbReference type="Proteomes" id="UP000282007"/>
    </source>
</evidence>
<evidence type="ECO:0000313" key="14">
    <source>
        <dbReference type="Proteomes" id="UP000277326"/>
    </source>
</evidence>
<dbReference type="CDD" id="cd00075">
    <property type="entry name" value="HATPase"/>
    <property type="match status" value="1"/>
</dbReference>
<dbReference type="Gene3D" id="3.30.565.10">
    <property type="entry name" value="Histidine kinase-like ATPase, C-terminal domain"/>
    <property type="match status" value="1"/>
</dbReference>
<dbReference type="GO" id="GO:0000155">
    <property type="term" value="F:phosphorelay sensor kinase activity"/>
    <property type="evidence" value="ECO:0007669"/>
    <property type="project" value="InterPro"/>
</dbReference>
<evidence type="ECO:0000259" key="10">
    <source>
        <dbReference type="PROSITE" id="PS50112"/>
    </source>
</evidence>
<comment type="caution">
    <text evidence="6">Lacks conserved residue(s) required for the propagation of feature annotation.</text>
</comment>
<feature type="domain" description="Response regulatory" evidence="9">
    <location>
        <begin position="16"/>
        <end position="132"/>
    </location>
</feature>
<dbReference type="Pfam" id="PF00072">
    <property type="entry name" value="Response_reg"/>
    <property type="match status" value="1"/>
</dbReference>
<name>A0A3M0D9N1_9EURY</name>
<dbReference type="InterPro" id="IPR005467">
    <property type="entry name" value="His_kinase_dom"/>
</dbReference>
<keyword evidence="5" id="KW-0418">Kinase</keyword>
<reference evidence="13" key="3">
    <citation type="submission" date="2018-10" db="EMBL/GenBank/DDBJ databases">
        <authorList>
            <person name="Whitman W."/>
            <person name="Huntemann M."/>
            <person name="Clum A."/>
            <person name="Pillay M."/>
            <person name="Palaniappan K."/>
            <person name="Varghese N."/>
            <person name="Mikhailova N."/>
            <person name="Stamatis D."/>
            <person name="Reddy T."/>
            <person name="Daum C."/>
            <person name="Shapiro N."/>
            <person name="Ivanova N."/>
            <person name="Kyrpides N."/>
            <person name="Woyke T."/>
        </authorList>
    </citation>
    <scope>NUCLEOTIDE SEQUENCE</scope>
    <source>
        <strain evidence="13">CGMCC 1.10124</strain>
    </source>
</reference>
<dbReference type="SMART" id="SM00388">
    <property type="entry name" value="HisKA"/>
    <property type="match status" value="1"/>
</dbReference>
<dbReference type="InterPro" id="IPR001789">
    <property type="entry name" value="Sig_transdc_resp-reg_receiver"/>
</dbReference>
<dbReference type="SUPFAM" id="SSF47384">
    <property type="entry name" value="Homodimeric domain of signal transducing histidine kinase"/>
    <property type="match status" value="1"/>
</dbReference>
<gene>
    <name evidence="13" type="ORF">ATH50_1771</name>
    <name evidence="12" type="ORF">DU502_13020</name>
</gene>
<evidence type="ECO:0000256" key="7">
    <source>
        <dbReference type="SAM" id="MobiDB-lite"/>
    </source>
</evidence>
<feature type="domain" description="Histidine kinase" evidence="8">
    <location>
        <begin position="517"/>
        <end position="730"/>
    </location>
</feature>
<dbReference type="OrthoDB" id="8127at2157"/>
<dbReference type="InterPro" id="IPR003661">
    <property type="entry name" value="HisK_dim/P_dom"/>
</dbReference>
<feature type="domain" description="PAC" evidence="11">
    <location>
        <begin position="455"/>
        <end position="506"/>
    </location>
</feature>
<feature type="domain" description="PAS" evidence="10">
    <location>
        <begin position="260"/>
        <end position="316"/>
    </location>
</feature>
<evidence type="ECO:0000256" key="2">
    <source>
        <dbReference type="ARBA" id="ARBA00012438"/>
    </source>
</evidence>
<evidence type="ECO:0000313" key="12">
    <source>
        <dbReference type="EMBL" id="AZH26226.1"/>
    </source>
</evidence>
<evidence type="ECO:0000256" key="6">
    <source>
        <dbReference type="PROSITE-ProRule" id="PRU00169"/>
    </source>
</evidence>
<dbReference type="CDD" id="cd00156">
    <property type="entry name" value="REC"/>
    <property type="match status" value="1"/>
</dbReference>